<evidence type="ECO:0000313" key="3">
    <source>
        <dbReference type="Proteomes" id="UP000199286"/>
    </source>
</evidence>
<accession>A0A1H3P1R7</accession>
<proteinExistence type="predicted"/>
<keyword evidence="3" id="KW-1185">Reference proteome</keyword>
<dbReference type="OrthoDB" id="4760845at2"/>
<dbReference type="Proteomes" id="UP000199286">
    <property type="component" value="Unassembled WGS sequence"/>
</dbReference>
<keyword evidence="1" id="KW-0732">Signal</keyword>
<dbReference type="AlphaFoldDB" id="A0A1H3P1R7"/>
<organism evidence="2 3">
    <name type="scientific">Citreimonas salinaria</name>
    <dbReference type="NCBI Taxonomy" id="321339"/>
    <lineage>
        <taxon>Bacteria</taxon>
        <taxon>Pseudomonadati</taxon>
        <taxon>Pseudomonadota</taxon>
        <taxon>Alphaproteobacteria</taxon>
        <taxon>Rhodobacterales</taxon>
        <taxon>Roseobacteraceae</taxon>
        <taxon>Citreimonas</taxon>
    </lineage>
</organism>
<dbReference type="EMBL" id="FNPF01000043">
    <property type="protein sequence ID" value="SDY95052.1"/>
    <property type="molecule type" value="Genomic_DNA"/>
</dbReference>
<feature type="signal peptide" evidence="1">
    <location>
        <begin position="1"/>
        <end position="24"/>
    </location>
</feature>
<evidence type="ECO:0000256" key="1">
    <source>
        <dbReference type="SAM" id="SignalP"/>
    </source>
</evidence>
<protein>
    <submittedName>
        <fullName evidence="2">Uncharacterized protein</fullName>
    </submittedName>
</protein>
<gene>
    <name evidence="2" type="ORF">SAMN05444340_1432</name>
</gene>
<dbReference type="RefSeq" id="WP_089886506.1">
    <property type="nucleotide sequence ID" value="NZ_FNPF01000043.1"/>
</dbReference>
<name>A0A1H3P1R7_9RHOB</name>
<evidence type="ECO:0000313" key="2">
    <source>
        <dbReference type="EMBL" id="SDY95052.1"/>
    </source>
</evidence>
<feature type="chain" id="PRO_5011759565" evidence="1">
    <location>
        <begin position="25"/>
        <end position="186"/>
    </location>
</feature>
<sequence>MKRIVSTFAALTASALLTVPMASAQSEETKIEEALSAAPKQLKDEVTVRDLDGTLLREGEGAFTCMPAPEAFAGPMCLDEPWMGWFEAYQARQDFTPDRIGIAYMLAGDSPGGGASNTEPYAEGPTAENDWVVEGPHVMIIVPDDAILQGLPVTPRTDGPYVMYPDTPYAHIMLPVDERPEQRPAG</sequence>
<reference evidence="2 3" key="1">
    <citation type="submission" date="2016-10" db="EMBL/GenBank/DDBJ databases">
        <authorList>
            <person name="de Groot N.N."/>
        </authorList>
    </citation>
    <scope>NUCLEOTIDE SEQUENCE [LARGE SCALE GENOMIC DNA]</scope>
    <source>
        <strain evidence="2 3">DSM 26880</strain>
    </source>
</reference>